<feature type="region of interest" description="Disordered" evidence="2">
    <location>
        <begin position="693"/>
        <end position="755"/>
    </location>
</feature>
<feature type="compositionally biased region" description="Basic and acidic residues" evidence="2">
    <location>
        <begin position="716"/>
        <end position="732"/>
    </location>
</feature>
<feature type="compositionally biased region" description="Low complexity" evidence="2">
    <location>
        <begin position="1007"/>
        <end position="1023"/>
    </location>
</feature>
<feature type="compositionally biased region" description="Basic and acidic residues" evidence="2">
    <location>
        <begin position="1096"/>
        <end position="1105"/>
    </location>
</feature>
<feature type="compositionally biased region" description="Acidic residues" evidence="2">
    <location>
        <begin position="544"/>
        <end position="557"/>
    </location>
</feature>
<evidence type="ECO:0000313" key="4">
    <source>
        <dbReference type="EMBL" id="GMR36045.1"/>
    </source>
</evidence>
<dbReference type="Gene3D" id="1.25.40.180">
    <property type="match status" value="1"/>
</dbReference>
<gene>
    <name evidence="4" type="ORF">PMAYCL1PPCAC_06240</name>
</gene>
<feature type="compositionally biased region" description="Basic and acidic residues" evidence="2">
    <location>
        <begin position="525"/>
        <end position="536"/>
    </location>
</feature>
<feature type="compositionally biased region" description="Polar residues" evidence="2">
    <location>
        <begin position="1163"/>
        <end position="1173"/>
    </location>
</feature>
<feature type="compositionally biased region" description="Acidic residues" evidence="2">
    <location>
        <begin position="465"/>
        <end position="479"/>
    </location>
</feature>
<sequence>QTYHVMSNNIPGRGKQRKHGQDLNSNAMPMGGGQMAMPPNGASAPFATPIISQPHALAAQEYGRPMYGGVEVQHLQQPPVSGSHHPTMVVPNGMNVQQEQTSQYATMQGLPPQNMRGGGNPNMQWQNPQQPQMAMHGGMAPNHVNRGAAQQSRGYPQQPQQMGYYAVPPTQGYAYMQPAMYPQQQYTDQQAYAAAYAQQQQFYPQIMQQQHMMHPQQTGVAPAMTMQAPPALQQQGGGATGGVAASGAPMGGVPTSQQQPMQGGSPSSGVQSMHGGAPVSVPPGMVPQGIFNPAVRASQHQQQQTAPAPIAPKKKNVLLIVDPNTQKAINEDAVEESKREEDAPKAEKEEAKGTDEPDSAAPEVKKQFAAQILEQTTKSDQPAPAPTPAPPVKENKSLFSAELIKKWGLENKVAHTPAPPAPAPAAPVAAAPVAEQTDSEYLPSPLPTPAYPIDYKAKQDKEATPEDTEMPETNNDEQPDDSHLAETTPQIEEPASSSSEKNTSNDSAICVQTPVTPHPPTESRTIVDVEEKKEETAPAAADEPAVEEEEQKEETETEQPAADSEPLIKKLEQLVIAEPASQDEAESEPSTPAPVTPSVSETAATLAEEEEDAEKIAAAIEEEKQRKRAELEAEIAKNEEDIEQVNIELCRYNREYLYNVRDLEKLFSVTPCPLTPEELKNFGICRSLVSEPRKKQDGQGGFMPGWARSGGGGQRGGHDRKPYQGRQSEQHHRGGGRPGSNKKLPPSIRPSIERRVETNVQLHKAEKAWKPEKVTETDESEEAKKKVLLKTIRSLFNKITPTTKDALINEFLDHKVYESPSLSEVISIIFDKAVEEPKFCPLYATICQQQVSEELKLNNNVSNFRNAILVRAQETFTTKNQDDIVKEKEAEIEAETDEKKKKEKKIELLEAQSKFRRRKFGNITFIGQLYLQNLISVRIILFCVYDLLKSVTEKPANLEGYEADEESVDCAVRLLETTGKRLQEEANQANRAAADAKNAPPPKKVIQRGGQPAPQQQQQPQQPRQIFPIEGTFQTLEGATPYVSSRIRFMIMNLVELRKNGWVPRKTADAGPKKLDEIKKDMQKEQMENAQAAAQFDRKHSRQEQGGRGGPMGGGYGGGGANPKRMIIQRNSTDRGTIDDRRSQAHKAANLNSRGQAPAKKNVSLSSVMNDKSTLGGRKESKWGGGASGGSENSKKEERSAAIASTSRFMAGNRSSSAASMKGGEEEGASASGTTTQANSEDEREQNEQREKQEAEIMKRCMGSVGDYAEGEIKLDEARDEILDIVVSEKYSKSSLQTVFKCYMEAAMKKSSNAGFLAKFGHVLAYCLLKKTEEKDSKGKEEILKGVADFFRVVVDEEKWEDMPKIWDFTAEVLINAHLPEDGLFVGAHPTLVDFKDSFLTANKADTCKPYALFVLVLKRLAEMHHNRDKDNYKEIVSWALPECESILKHMDEKKLDEALEKTKMDFAENLHEIMRQH</sequence>
<feature type="compositionally biased region" description="Basic and acidic residues" evidence="2">
    <location>
        <begin position="455"/>
        <end position="464"/>
    </location>
</feature>
<dbReference type="InterPro" id="IPR003890">
    <property type="entry name" value="MIF4G-like_typ-3"/>
</dbReference>
<feature type="region of interest" description="Disordered" evidence="2">
    <location>
        <begin position="985"/>
        <end position="1023"/>
    </location>
</feature>
<dbReference type="PANTHER" id="PTHR23253">
    <property type="entry name" value="EUKARYOTIC TRANSLATION INITIATION FACTOR 4 GAMMA"/>
    <property type="match status" value="1"/>
</dbReference>
<feature type="region of interest" description="Disordered" evidence="2">
    <location>
        <begin position="411"/>
        <end position="612"/>
    </location>
</feature>
<feature type="compositionally biased region" description="Gly residues" evidence="2">
    <location>
        <begin position="1106"/>
        <end position="1121"/>
    </location>
</feature>
<dbReference type="GO" id="GO:0003729">
    <property type="term" value="F:mRNA binding"/>
    <property type="evidence" value="ECO:0007669"/>
    <property type="project" value="TreeGrafter"/>
</dbReference>
<feature type="compositionally biased region" description="Basic and acidic residues" evidence="2">
    <location>
        <begin position="335"/>
        <end position="355"/>
    </location>
</feature>
<evidence type="ECO:0000313" key="5">
    <source>
        <dbReference type="Proteomes" id="UP001328107"/>
    </source>
</evidence>
<dbReference type="Proteomes" id="UP001328107">
    <property type="component" value="Unassembled WGS sequence"/>
</dbReference>
<feature type="compositionally biased region" description="Gly residues" evidence="2">
    <location>
        <begin position="698"/>
        <end position="715"/>
    </location>
</feature>
<feature type="coiled-coil region" evidence="1">
    <location>
        <begin position="885"/>
        <end position="914"/>
    </location>
</feature>
<dbReference type="SMART" id="SM00543">
    <property type="entry name" value="MIF4G"/>
    <property type="match status" value="1"/>
</dbReference>
<dbReference type="SUPFAM" id="SSF48371">
    <property type="entry name" value="ARM repeat"/>
    <property type="match status" value="1"/>
</dbReference>
<feature type="region of interest" description="Disordered" evidence="2">
    <location>
        <begin position="1088"/>
        <end position="1253"/>
    </location>
</feature>
<keyword evidence="1" id="KW-0175">Coiled coil</keyword>
<evidence type="ECO:0000256" key="1">
    <source>
        <dbReference type="SAM" id="Coils"/>
    </source>
</evidence>
<protein>
    <recommendedName>
        <fullName evidence="3">MIF4G domain-containing protein</fullName>
    </recommendedName>
</protein>
<dbReference type="GO" id="GO:0016281">
    <property type="term" value="C:eukaryotic translation initiation factor 4F complex"/>
    <property type="evidence" value="ECO:0007669"/>
    <property type="project" value="TreeGrafter"/>
</dbReference>
<dbReference type="GO" id="GO:0003743">
    <property type="term" value="F:translation initiation factor activity"/>
    <property type="evidence" value="ECO:0007669"/>
    <property type="project" value="TreeGrafter"/>
</dbReference>
<feature type="compositionally biased region" description="Low complexity" evidence="2">
    <location>
        <begin position="256"/>
        <end position="273"/>
    </location>
</feature>
<keyword evidence="5" id="KW-1185">Reference proteome</keyword>
<feature type="compositionally biased region" description="Basic and acidic residues" evidence="2">
    <location>
        <begin position="1132"/>
        <end position="1143"/>
    </location>
</feature>
<accession>A0AAN4ZFK5</accession>
<feature type="compositionally biased region" description="Low complexity" evidence="2">
    <location>
        <begin position="596"/>
        <end position="606"/>
    </location>
</feature>
<comment type="caution">
    <text evidence="4">The sequence shown here is derived from an EMBL/GenBank/DDBJ whole genome shotgun (WGS) entry which is preliminary data.</text>
</comment>
<dbReference type="PANTHER" id="PTHR23253:SF78">
    <property type="entry name" value="EUKARYOTIC TRANSLATION INITIATION FACTOR 4G1, ISOFORM B-RELATED"/>
    <property type="match status" value="1"/>
</dbReference>
<reference evidence="5" key="1">
    <citation type="submission" date="2022-10" db="EMBL/GenBank/DDBJ databases">
        <title>Genome assembly of Pristionchus species.</title>
        <authorList>
            <person name="Yoshida K."/>
            <person name="Sommer R.J."/>
        </authorList>
    </citation>
    <scope>NUCLEOTIDE SEQUENCE [LARGE SCALE GENOMIC DNA]</scope>
    <source>
        <strain evidence="5">RS5460</strain>
    </source>
</reference>
<feature type="compositionally biased region" description="Polar residues" evidence="2">
    <location>
        <begin position="1"/>
        <end position="10"/>
    </location>
</feature>
<proteinExistence type="predicted"/>
<evidence type="ECO:0000256" key="2">
    <source>
        <dbReference type="SAM" id="MobiDB-lite"/>
    </source>
</evidence>
<feature type="region of interest" description="Disordered" evidence="2">
    <location>
        <begin position="328"/>
        <end position="398"/>
    </location>
</feature>
<feature type="domain" description="MIF4G" evidence="3">
    <location>
        <begin position="789"/>
        <end position="1061"/>
    </location>
</feature>
<dbReference type="InterPro" id="IPR016024">
    <property type="entry name" value="ARM-type_fold"/>
</dbReference>
<dbReference type="EMBL" id="BTRK01000002">
    <property type="protein sequence ID" value="GMR36045.1"/>
    <property type="molecule type" value="Genomic_DNA"/>
</dbReference>
<feature type="compositionally biased region" description="Low complexity" evidence="2">
    <location>
        <begin position="986"/>
        <end position="998"/>
    </location>
</feature>
<feature type="region of interest" description="Disordered" evidence="2">
    <location>
        <begin position="1"/>
        <end position="29"/>
    </location>
</feature>
<dbReference type="Pfam" id="PF02854">
    <property type="entry name" value="MIF4G"/>
    <property type="match status" value="1"/>
</dbReference>
<organism evidence="4 5">
    <name type="scientific">Pristionchus mayeri</name>
    <dbReference type="NCBI Taxonomy" id="1317129"/>
    <lineage>
        <taxon>Eukaryota</taxon>
        <taxon>Metazoa</taxon>
        <taxon>Ecdysozoa</taxon>
        <taxon>Nematoda</taxon>
        <taxon>Chromadorea</taxon>
        <taxon>Rhabditida</taxon>
        <taxon>Rhabditina</taxon>
        <taxon>Diplogasteromorpha</taxon>
        <taxon>Diplogasteroidea</taxon>
        <taxon>Neodiplogasteridae</taxon>
        <taxon>Pristionchus</taxon>
    </lineage>
</organism>
<feature type="non-terminal residue" evidence="4">
    <location>
        <position position="1"/>
    </location>
</feature>
<feature type="compositionally biased region" description="Low complexity" evidence="2">
    <location>
        <begin position="496"/>
        <end position="507"/>
    </location>
</feature>
<name>A0AAN4ZFK5_9BILA</name>
<feature type="region of interest" description="Disordered" evidence="2">
    <location>
        <begin position="232"/>
        <end position="277"/>
    </location>
</feature>
<evidence type="ECO:0000259" key="3">
    <source>
        <dbReference type="SMART" id="SM00543"/>
    </source>
</evidence>